<dbReference type="GO" id="GO:0071949">
    <property type="term" value="F:FAD binding"/>
    <property type="evidence" value="ECO:0007669"/>
    <property type="project" value="InterPro"/>
</dbReference>
<feature type="binding site" evidence="6">
    <location>
        <position position="332"/>
    </location>
    <ligand>
        <name>D-dopa</name>
        <dbReference type="ChEBI" id="CHEBI:149689"/>
    </ligand>
</feature>
<dbReference type="PANTHER" id="PTHR11530:SF11">
    <property type="entry name" value="D-ASPARTATE OXIDASE"/>
    <property type="match status" value="1"/>
</dbReference>
<evidence type="ECO:0000259" key="8">
    <source>
        <dbReference type="Pfam" id="PF01266"/>
    </source>
</evidence>
<feature type="signal peptide" evidence="7">
    <location>
        <begin position="1"/>
        <end position="17"/>
    </location>
</feature>
<sequence length="362" mass="39645">MVHVVVLGAGVIGLSTAISIREKGYHVTLLAQYLPGDPKNIGYTSPWAGAHHVSSAGNNETQRKLDRETFDVMWKLSGGGDAQHCFHRVRQYEYYLDESGYEALAHMPNFRRLGPTELRPGCTSGITFSTLTINTSLYLPYLLSRLQRIGGKVHRCIIQHINQVSEGAFTDGVCPDALIVCTGLGARSLGGVEDQNVFAIRGQTVLLKAPWVDVGLSKNEPGGKWTYIMPHRNGNVVVGGSAQPHDWYPHCRPEVTRDILERANSLCPELATPLLRGTSRAPSADDLYPLIVDMGCGMRPGRQGGVRLEGSFLDIKDLPAKIPLIYNYGHAGFGYQASWGSANAVVDLLQDMLPKRVERAKL</sequence>
<gene>
    <name evidence="9" type="ORF">HETIRDRAFT_482075</name>
</gene>
<evidence type="ECO:0000256" key="2">
    <source>
        <dbReference type="ARBA" id="ARBA00006730"/>
    </source>
</evidence>
<dbReference type="OrthoDB" id="2015447at2759"/>
<dbReference type="InterPro" id="IPR023209">
    <property type="entry name" value="DAO"/>
</dbReference>
<keyword evidence="7" id="KW-0732">Signal</keyword>
<keyword evidence="5" id="KW-0560">Oxidoreductase</keyword>
<dbReference type="GO" id="GO:0005737">
    <property type="term" value="C:cytoplasm"/>
    <property type="evidence" value="ECO:0007669"/>
    <property type="project" value="TreeGrafter"/>
</dbReference>
<dbReference type="STRING" id="747525.W4JR47"/>
<dbReference type="AlphaFoldDB" id="W4JR47"/>
<dbReference type="InterPro" id="IPR006076">
    <property type="entry name" value="FAD-dep_OxRdtase"/>
</dbReference>
<dbReference type="GO" id="GO:0003884">
    <property type="term" value="F:D-amino-acid oxidase activity"/>
    <property type="evidence" value="ECO:0007669"/>
    <property type="project" value="InterPro"/>
</dbReference>
<keyword evidence="4 6" id="KW-0274">FAD</keyword>
<feature type="chain" id="PRO_5004843839" description="FAD dependent oxidoreductase domain-containing protein" evidence="7">
    <location>
        <begin position="18"/>
        <end position="362"/>
    </location>
</feature>
<dbReference type="GO" id="GO:0019478">
    <property type="term" value="P:D-amino acid catabolic process"/>
    <property type="evidence" value="ECO:0007669"/>
    <property type="project" value="TreeGrafter"/>
</dbReference>
<evidence type="ECO:0000256" key="1">
    <source>
        <dbReference type="ARBA" id="ARBA00001974"/>
    </source>
</evidence>
<protein>
    <recommendedName>
        <fullName evidence="8">FAD dependent oxidoreductase domain-containing protein</fullName>
    </recommendedName>
</protein>
<dbReference type="PANTHER" id="PTHR11530">
    <property type="entry name" value="D-AMINO ACID OXIDASE"/>
    <property type="match status" value="1"/>
</dbReference>
<dbReference type="Gene3D" id="3.30.9.10">
    <property type="entry name" value="D-Amino Acid Oxidase, subunit A, domain 2"/>
    <property type="match status" value="1"/>
</dbReference>
<organism evidence="9 10">
    <name type="scientific">Heterobasidion irregulare (strain TC 32-1)</name>
    <dbReference type="NCBI Taxonomy" id="747525"/>
    <lineage>
        <taxon>Eukaryota</taxon>
        <taxon>Fungi</taxon>
        <taxon>Dikarya</taxon>
        <taxon>Basidiomycota</taxon>
        <taxon>Agaricomycotina</taxon>
        <taxon>Agaricomycetes</taxon>
        <taxon>Russulales</taxon>
        <taxon>Bondarzewiaceae</taxon>
        <taxon>Heterobasidion</taxon>
        <taxon>Heterobasidion annosum species complex</taxon>
    </lineage>
</organism>
<dbReference type="PIRSF" id="PIRSF000189">
    <property type="entry name" value="D-aa_oxidase"/>
    <property type="match status" value="1"/>
</dbReference>
<dbReference type="FunCoup" id="W4JR47">
    <property type="interactions" value="61"/>
</dbReference>
<feature type="binding site" evidence="6">
    <location>
        <position position="182"/>
    </location>
    <ligand>
        <name>FAD</name>
        <dbReference type="ChEBI" id="CHEBI:57692"/>
    </ligand>
</feature>
<dbReference type="Proteomes" id="UP000030671">
    <property type="component" value="Unassembled WGS sequence"/>
</dbReference>
<dbReference type="RefSeq" id="XP_009552770.1">
    <property type="nucleotide sequence ID" value="XM_009554475.1"/>
</dbReference>
<reference evidence="9 10" key="1">
    <citation type="journal article" date="2012" name="New Phytol.">
        <title>Insight into trade-off between wood decay and parasitism from the genome of a fungal forest pathogen.</title>
        <authorList>
            <person name="Olson A."/>
            <person name="Aerts A."/>
            <person name="Asiegbu F."/>
            <person name="Belbahri L."/>
            <person name="Bouzid O."/>
            <person name="Broberg A."/>
            <person name="Canback B."/>
            <person name="Coutinho P.M."/>
            <person name="Cullen D."/>
            <person name="Dalman K."/>
            <person name="Deflorio G."/>
            <person name="van Diepen L.T."/>
            <person name="Dunand C."/>
            <person name="Duplessis S."/>
            <person name="Durling M."/>
            <person name="Gonthier P."/>
            <person name="Grimwood J."/>
            <person name="Fossdal C.G."/>
            <person name="Hansson D."/>
            <person name="Henrissat B."/>
            <person name="Hietala A."/>
            <person name="Himmelstrand K."/>
            <person name="Hoffmeister D."/>
            <person name="Hogberg N."/>
            <person name="James T.Y."/>
            <person name="Karlsson M."/>
            <person name="Kohler A."/>
            <person name="Kues U."/>
            <person name="Lee Y.H."/>
            <person name="Lin Y.C."/>
            <person name="Lind M."/>
            <person name="Lindquist E."/>
            <person name="Lombard V."/>
            <person name="Lucas S."/>
            <person name="Lunden K."/>
            <person name="Morin E."/>
            <person name="Murat C."/>
            <person name="Park J."/>
            <person name="Raffaello T."/>
            <person name="Rouze P."/>
            <person name="Salamov A."/>
            <person name="Schmutz J."/>
            <person name="Solheim H."/>
            <person name="Stahlberg J."/>
            <person name="Velez H."/>
            <person name="de Vries R.P."/>
            <person name="Wiebenga A."/>
            <person name="Woodward S."/>
            <person name="Yakovlev I."/>
            <person name="Garbelotto M."/>
            <person name="Martin F."/>
            <person name="Grigoriev I.V."/>
            <person name="Stenlid J."/>
        </authorList>
    </citation>
    <scope>NUCLEOTIDE SEQUENCE [LARGE SCALE GENOMIC DNA]</scope>
    <source>
        <strain evidence="9 10">TC 32-1</strain>
    </source>
</reference>
<accession>W4JR47</accession>
<keyword evidence="10" id="KW-1185">Reference proteome</keyword>
<proteinExistence type="inferred from homology"/>
<dbReference type="InParanoid" id="W4JR47"/>
<dbReference type="GeneID" id="20678006"/>
<dbReference type="Gene3D" id="3.40.50.720">
    <property type="entry name" value="NAD(P)-binding Rossmann-like Domain"/>
    <property type="match status" value="1"/>
</dbReference>
<dbReference type="HOGENOM" id="CLU_034311_1_1_1"/>
<evidence type="ECO:0000313" key="9">
    <source>
        <dbReference type="EMBL" id="ETW75341.1"/>
    </source>
</evidence>
<name>W4JR47_HETIT</name>
<dbReference type="SUPFAM" id="SSF54373">
    <property type="entry name" value="FAD-linked reductases, C-terminal domain"/>
    <property type="match status" value="1"/>
</dbReference>
<evidence type="ECO:0000256" key="5">
    <source>
        <dbReference type="ARBA" id="ARBA00023002"/>
    </source>
</evidence>
<dbReference type="SUPFAM" id="SSF51971">
    <property type="entry name" value="Nucleotide-binding domain"/>
    <property type="match status" value="1"/>
</dbReference>
<feature type="binding site" evidence="6">
    <location>
        <position position="299"/>
    </location>
    <ligand>
        <name>D-dopa</name>
        <dbReference type="ChEBI" id="CHEBI:149689"/>
    </ligand>
</feature>
<dbReference type="EMBL" id="KI925466">
    <property type="protein sequence ID" value="ETW75341.1"/>
    <property type="molecule type" value="Genomic_DNA"/>
</dbReference>
<evidence type="ECO:0000313" key="10">
    <source>
        <dbReference type="Proteomes" id="UP000030671"/>
    </source>
</evidence>
<dbReference type="KEGG" id="hir:HETIRDRAFT_482075"/>
<evidence type="ECO:0000256" key="4">
    <source>
        <dbReference type="ARBA" id="ARBA00022827"/>
    </source>
</evidence>
<comment type="cofactor">
    <cofactor evidence="1 6">
        <name>FAD</name>
        <dbReference type="ChEBI" id="CHEBI:57692"/>
    </cofactor>
</comment>
<feature type="binding site" evidence="6">
    <location>
        <begin position="44"/>
        <end position="45"/>
    </location>
    <ligand>
        <name>FAD</name>
        <dbReference type="ChEBI" id="CHEBI:57692"/>
    </ligand>
</feature>
<feature type="binding site" evidence="6">
    <location>
        <position position="227"/>
    </location>
    <ligand>
        <name>D-dopa</name>
        <dbReference type="ChEBI" id="CHEBI:149689"/>
    </ligand>
</feature>
<evidence type="ECO:0000256" key="3">
    <source>
        <dbReference type="ARBA" id="ARBA00022630"/>
    </source>
</evidence>
<evidence type="ECO:0000256" key="7">
    <source>
        <dbReference type="SAM" id="SignalP"/>
    </source>
</evidence>
<dbReference type="eggNOG" id="KOG3923">
    <property type="taxonomic scope" value="Eukaryota"/>
</dbReference>
<evidence type="ECO:0000256" key="6">
    <source>
        <dbReference type="PIRSR" id="PIRSR000189-1"/>
    </source>
</evidence>
<keyword evidence="3" id="KW-0285">Flavoprotein</keyword>
<feature type="domain" description="FAD dependent oxidoreductase" evidence="8">
    <location>
        <begin position="3"/>
        <end position="348"/>
    </location>
</feature>
<dbReference type="Pfam" id="PF01266">
    <property type="entry name" value="DAO"/>
    <property type="match status" value="1"/>
</dbReference>
<comment type="similarity">
    <text evidence="2">Belongs to the DAMOX/DASOX family.</text>
</comment>